<dbReference type="EMBL" id="JAFMYV010000010">
    <property type="protein sequence ID" value="MBO0938579.1"/>
    <property type="molecule type" value="Genomic_DNA"/>
</dbReference>
<accession>A0A939GJV1</accession>
<proteinExistence type="predicted"/>
<protein>
    <submittedName>
        <fullName evidence="2">Uncharacterized protein</fullName>
    </submittedName>
</protein>
<feature type="transmembrane region" description="Helical" evidence="1">
    <location>
        <begin position="12"/>
        <end position="36"/>
    </location>
</feature>
<evidence type="ECO:0000256" key="1">
    <source>
        <dbReference type="SAM" id="Phobius"/>
    </source>
</evidence>
<reference evidence="2" key="1">
    <citation type="submission" date="2021-03" db="EMBL/GenBank/DDBJ databases">
        <title>Fibrella sp. HMF5335 genome sequencing and assembly.</title>
        <authorList>
            <person name="Kang H."/>
            <person name="Kim H."/>
            <person name="Bae S."/>
            <person name="Joh K."/>
        </authorList>
    </citation>
    <scope>NUCLEOTIDE SEQUENCE</scope>
    <source>
        <strain evidence="2">HMF5335</strain>
    </source>
</reference>
<keyword evidence="1" id="KW-0472">Membrane</keyword>
<organism evidence="2 3">
    <name type="scientific">Fibrella rubiginis</name>
    <dbReference type="NCBI Taxonomy" id="2817060"/>
    <lineage>
        <taxon>Bacteria</taxon>
        <taxon>Pseudomonadati</taxon>
        <taxon>Bacteroidota</taxon>
        <taxon>Cytophagia</taxon>
        <taxon>Cytophagales</taxon>
        <taxon>Spirosomataceae</taxon>
        <taxon>Fibrella</taxon>
    </lineage>
</organism>
<sequence length="106" mass="12446">MNRMPRFILPAVLFGVALVVFFHFFVKLALFLLIVGGAARFIRSRMFGGSTGWMDRGGWQSRRLEFTDKIRNMSDEEYAAFKQPRWLNNRNQTDESFGRHSEHFVL</sequence>
<comment type="caution">
    <text evidence="2">The sequence shown here is derived from an EMBL/GenBank/DDBJ whole genome shotgun (WGS) entry which is preliminary data.</text>
</comment>
<keyword evidence="3" id="KW-1185">Reference proteome</keyword>
<evidence type="ECO:0000313" key="3">
    <source>
        <dbReference type="Proteomes" id="UP000664034"/>
    </source>
</evidence>
<keyword evidence="1" id="KW-1133">Transmembrane helix</keyword>
<evidence type="ECO:0000313" key="2">
    <source>
        <dbReference type="EMBL" id="MBO0938579.1"/>
    </source>
</evidence>
<dbReference type="Proteomes" id="UP000664034">
    <property type="component" value="Unassembled WGS sequence"/>
</dbReference>
<dbReference type="AlphaFoldDB" id="A0A939GJV1"/>
<name>A0A939GJV1_9BACT</name>
<gene>
    <name evidence="2" type="ORF">J2I47_18650</name>
</gene>
<keyword evidence="1" id="KW-0812">Transmembrane</keyword>
<dbReference type="RefSeq" id="WP_207366118.1">
    <property type="nucleotide sequence ID" value="NZ_JAFMYV010000010.1"/>
</dbReference>